<dbReference type="PANTHER" id="PTHR22604:SF105">
    <property type="entry name" value="TRANS-1,2-DIHYDROBENZENE-1,2-DIOL DEHYDROGENASE"/>
    <property type="match status" value="1"/>
</dbReference>
<keyword evidence="2" id="KW-0560">Oxidoreductase</keyword>
<dbReference type="Gene3D" id="3.40.50.720">
    <property type="entry name" value="NAD(P)-binding Rossmann-like Domain"/>
    <property type="match status" value="1"/>
</dbReference>
<dbReference type="InterPro" id="IPR000683">
    <property type="entry name" value="Gfo/Idh/MocA-like_OxRdtase_N"/>
</dbReference>
<dbReference type="PANTHER" id="PTHR22604">
    <property type="entry name" value="OXIDOREDUCTASES"/>
    <property type="match status" value="1"/>
</dbReference>
<feature type="domain" description="GFO/IDH/MocA-like oxidoreductase" evidence="4">
    <location>
        <begin position="132"/>
        <end position="247"/>
    </location>
</feature>
<proteinExistence type="inferred from homology"/>
<dbReference type="EMBL" id="AB818354">
    <property type="protein sequence ID" value="BAO66535.1"/>
    <property type="molecule type" value="Genomic_DNA"/>
</dbReference>
<dbReference type="SUPFAM" id="SSF51735">
    <property type="entry name" value="NAD(P)-binding Rossmann-fold domains"/>
    <property type="match status" value="1"/>
</dbReference>
<dbReference type="GO" id="GO:0000166">
    <property type="term" value="F:nucleotide binding"/>
    <property type="evidence" value="ECO:0007669"/>
    <property type="project" value="InterPro"/>
</dbReference>
<comment type="similarity">
    <text evidence="1">Belongs to the Gfo/Idh/MocA family.</text>
</comment>
<evidence type="ECO:0000256" key="2">
    <source>
        <dbReference type="ARBA" id="ARBA00023002"/>
    </source>
</evidence>
<dbReference type="SUPFAM" id="SSF55347">
    <property type="entry name" value="Glyceraldehyde-3-phosphate dehydrogenase-like, C-terminal domain"/>
    <property type="match status" value="1"/>
</dbReference>
<dbReference type="Gene3D" id="3.30.360.10">
    <property type="entry name" value="Dihydrodipicolinate Reductase, domain 2"/>
    <property type="match status" value="1"/>
</dbReference>
<organism evidence="5">
    <name type="scientific">Streptomyces sp. MJ635-86F5</name>
    <dbReference type="NCBI Taxonomy" id="1321967"/>
    <lineage>
        <taxon>Bacteria</taxon>
        <taxon>Bacillati</taxon>
        <taxon>Actinomycetota</taxon>
        <taxon>Actinomycetes</taxon>
        <taxon>Kitasatosporales</taxon>
        <taxon>Streptomycetaceae</taxon>
        <taxon>Streptomyces</taxon>
    </lineage>
</organism>
<dbReference type="InterPro" id="IPR036291">
    <property type="entry name" value="NAD(P)-bd_dom_sf"/>
</dbReference>
<dbReference type="Pfam" id="PF22725">
    <property type="entry name" value="GFO_IDH_MocA_C3"/>
    <property type="match status" value="1"/>
</dbReference>
<evidence type="ECO:0000259" key="4">
    <source>
        <dbReference type="Pfam" id="PF22725"/>
    </source>
</evidence>
<dbReference type="InterPro" id="IPR050984">
    <property type="entry name" value="Gfo/Idh/MocA_domain"/>
</dbReference>
<dbReference type="InterPro" id="IPR055170">
    <property type="entry name" value="GFO_IDH_MocA-like_dom"/>
</dbReference>
<evidence type="ECO:0000256" key="1">
    <source>
        <dbReference type="ARBA" id="ARBA00010928"/>
    </source>
</evidence>
<dbReference type="AlphaFoldDB" id="X5IIF7"/>
<name>X5IIF7_9ACTN</name>
<dbReference type="Pfam" id="PF01408">
    <property type="entry name" value="GFO_IDH_MocA"/>
    <property type="match status" value="1"/>
</dbReference>
<gene>
    <name evidence="5" type="primary">cmiC4</name>
</gene>
<reference evidence="5" key="1">
    <citation type="journal article" date="2013" name="ChemBioChem">
        <title>A unique amino transfer mechanism for constructing the ?-amino fatty acid starter unit in the biosynthesis of the macrolactam antibiotic cremimycin.</title>
        <authorList>
            <person name="Amagai K."/>
            <person name="Takaku R."/>
            <person name="Kudo F."/>
            <person name="Eguchi T."/>
        </authorList>
    </citation>
    <scope>NUCLEOTIDE SEQUENCE</scope>
    <source>
        <strain evidence="5">MJ635-86F5</strain>
    </source>
</reference>
<dbReference type="GO" id="GO:0016491">
    <property type="term" value="F:oxidoreductase activity"/>
    <property type="evidence" value="ECO:0007669"/>
    <property type="project" value="UniProtKB-KW"/>
</dbReference>
<feature type="domain" description="Gfo/Idh/MocA-like oxidoreductase N-terminal" evidence="3">
    <location>
        <begin position="4"/>
        <end position="120"/>
    </location>
</feature>
<accession>X5IIF7</accession>
<evidence type="ECO:0000313" key="5">
    <source>
        <dbReference type="EMBL" id="BAO66535.1"/>
    </source>
</evidence>
<protein>
    <submittedName>
        <fullName evidence="5">3-ketoreductase</fullName>
    </submittedName>
</protein>
<sequence>MKPLRIGVLGCAEIARRRVLPAMAASPSTEVYAVASRDRERAAEVARAFDCRPVHGYAALVGLDEVEAVYVPLPAALHAAWVETALRAGKHVLAEKPLTTDPERTRALLSLARDLGLVLRENVMFVHHGQHAAVRDLVADGAIGRVRSFHAAFTVPGRPDDDIRYRGDLGGGALFDTGVYPVRAALHLLGGGLEVAGAVLGAGPGRHVDTSGGALLRGPDGVGVHVTFGLENAYQSAYELRGTTGRIFLDRAFTPPADHTPVIRLEQGTGSVREVRLPAEDQVRNTVASFAAAVRAGMPTHAGADPEEAACLRQAVLLDRIRGSAGPVQQSF</sequence>
<evidence type="ECO:0000259" key="3">
    <source>
        <dbReference type="Pfam" id="PF01408"/>
    </source>
</evidence>